<protein>
    <submittedName>
        <fullName evidence="1">Uncharacterized protein</fullName>
    </submittedName>
</protein>
<reference evidence="2" key="1">
    <citation type="submission" date="2015-08" db="EMBL/GenBank/DDBJ databases">
        <title>Genome sequencing project for genomic taxonomy and phylogenomics of Bacillus-like bacteria.</title>
        <authorList>
            <person name="Liu B."/>
            <person name="Wang J."/>
            <person name="Zhu Y."/>
            <person name="Liu G."/>
            <person name="Chen Q."/>
            <person name="Chen Z."/>
            <person name="Lan J."/>
            <person name="Che J."/>
            <person name="Ge C."/>
            <person name="Shi H."/>
            <person name="Pan Z."/>
            <person name="Liu X."/>
        </authorList>
    </citation>
    <scope>NUCLEOTIDE SEQUENCE [LARGE SCALE GENOMIC DNA]</scope>
    <source>
        <strain evidence="2">FJAT-22460</strain>
    </source>
</reference>
<organism evidence="1 2">
    <name type="scientific">Paenibacillus solani</name>
    <dbReference type="NCBI Taxonomy" id="1705565"/>
    <lineage>
        <taxon>Bacteria</taxon>
        <taxon>Bacillati</taxon>
        <taxon>Bacillota</taxon>
        <taxon>Bacilli</taxon>
        <taxon>Bacillales</taxon>
        <taxon>Paenibacillaceae</taxon>
        <taxon>Paenibacillus</taxon>
    </lineage>
</organism>
<evidence type="ECO:0000313" key="1">
    <source>
        <dbReference type="EMBL" id="KOR88763.1"/>
    </source>
</evidence>
<dbReference type="AlphaFoldDB" id="A0A0M1P2P6"/>
<dbReference type="Proteomes" id="UP000036932">
    <property type="component" value="Unassembled WGS sequence"/>
</dbReference>
<dbReference type="EMBL" id="LIUT01000001">
    <property type="protein sequence ID" value="KOR88763.1"/>
    <property type="molecule type" value="Genomic_DNA"/>
</dbReference>
<name>A0A0M1P2P6_9BACL</name>
<dbReference type="PATRIC" id="fig|1705565.3.peg.3101"/>
<dbReference type="OrthoDB" id="2660807at2"/>
<gene>
    <name evidence="1" type="ORF">AM231_06020</name>
</gene>
<accession>A0A0M1P2P6</accession>
<sequence>MSTLIPKAAQMVDDALSRVIRKGSRIENLKLVVCPSAPISQNQTIDTRFGVLRVEPGIYVPKGVAYVIEDPIRKGFGFAWVSKREEIKEA</sequence>
<proteinExistence type="predicted"/>
<comment type="caution">
    <text evidence="1">The sequence shown here is derived from an EMBL/GenBank/DDBJ whole genome shotgun (WGS) entry which is preliminary data.</text>
</comment>
<evidence type="ECO:0000313" key="2">
    <source>
        <dbReference type="Proteomes" id="UP000036932"/>
    </source>
</evidence>
<keyword evidence="2" id="KW-1185">Reference proteome</keyword>
<dbReference type="RefSeq" id="WP_054401677.1">
    <property type="nucleotide sequence ID" value="NZ_LIUT01000001.1"/>
</dbReference>